<keyword evidence="2" id="KW-1185">Reference proteome</keyword>
<dbReference type="KEGG" id="clup:CLUP02_12941"/>
<sequence>MILRMFIAHSNPISLKAFQVSIPASSQPCKLLAASPKPPSAAIPLSQSYSAQSRIPSLMIHPDHLIPAFPVPPPSTSTSPGEPEPILLVSGATILRGTITTAPSTAPGISTASTAERDWPQLAVSGPPNGQRYTDTRTGRHSNPPHCVPAKSGTSFERPMRMMIATALLLYVSAGLQAHALARSRPFSLHPTSSNLPEATYYQPKCPV</sequence>
<dbReference type="GeneID" id="73346909"/>
<accession>A0A9Q8T1H9</accession>
<evidence type="ECO:0000313" key="1">
    <source>
        <dbReference type="EMBL" id="UQC87436.1"/>
    </source>
</evidence>
<evidence type="ECO:0000313" key="2">
    <source>
        <dbReference type="Proteomes" id="UP000830671"/>
    </source>
</evidence>
<protein>
    <submittedName>
        <fullName evidence="1">Uncharacterized protein</fullName>
    </submittedName>
</protein>
<name>A0A9Q8T1H9_9PEZI</name>
<reference evidence="1" key="1">
    <citation type="journal article" date="2021" name="Mol. Plant Microbe Interact.">
        <title>Complete Genome Sequence of the Plant-Pathogenic Fungus Colletotrichum lupini.</title>
        <authorList>
            <person name="Baroncelli R."/>
            <person name="Pensec F."/>
            <person name="Da Lio D."/>
            <person name="Boufleur T."/>
            <person name="Vicente I."/>
            <person name="Sarrocco S."/>
            <person name="Picot A."/>
            <person name="Baraldi E."/>
            <person name="Sukno S."/>
            <person name="Thon M."/>
            <person name="Le Floch G."/>
        </authorList>
    </citation>
    <scope>NUCLEOTIDE SEQUENCE</scope>
    <source>
        <strain evidence="1">IMI 504893</strain>
    </source>
</reference>
<dbReference type="RefSeq" id="XP_049149045.1">
    <property type="nucleotide sequence ID" value="XM_049291899.1"/>
</dbReference>
<dbReference type="EMBL" id="CP019478">
    <property type="protein sequence ID" value="UQC87436.1"/>
    <property type="molecule type" value="Genomic_DNA"/>
</dbReference>
<proteinExistence type="predicted"/>
<gene>
    <name evidence="1" type="ORF">CLUP02_12941</name>
</gene>
<dbReference type="AlphaFoldDB" id="A0A9Q8T1H9"/>
<dbReference type="Proteomes" id="UP000830671">
    <property type="component" value="Chromosome 6"/>
</dbReference>
<organism evidence="1 2">
    <name type="scientific">Colletotrichum lupini</name>
    <dbReference type="NCBI Taxonomy" id="145971"/>
    <lineage>
        <taxon>Eukaryota</taxon>
        <taxon>Fungi</taxon>
        <taxon>Dikarya</taxon>
        <taxon>Ascomycota</taxon>
        <taxon>Pezizomycotina</taxon>
        <taxon>Sordariomycetes</taxon>
        <taxon>Hypocreomycetidae</taxon>
        <taxon>Glomerellales</taxon>
        <taxon>Glomerellaceae</taxon>
        <taxon>Colletotrichum</taxon>
        <taxon>Colletotrichum acutatum species complex</taxon>
    </lineage>
</organism>